<dbReference type="RefSeq" id="WP_185886834.1">
    <property type="nucleotide sequence ID" value="NZ_CP060202.1"/>
</dbReference>
<sequence length="393" mass="39541">MKKIFTLAAVGALATAAFTSAQAQAPITINGQLAASEVAANGYQLVGRFTSPRGFGDAGLLALYAASDANNLYFFVAGTLENNSTGVKNSLQLFIDRPGVAGVPVGTALPVATGASGTSFNGMTARLDLAADIAVAIRGNNTANQFQVEGVAYTSATAGTAAVLTGTTPLTANGTAGTVPASAATGALAGFAGAQVAYTSSANLSSNPGFASNGSAPSNGLEISVSRTAMGLPTAGGNVQIFALQNNQDGGFLSTDFIPQINPVPATGTNIGDAAAANFANVPGTQAATLVVTATGLTVLSNKRAEEAAVALSVYPNPASDKATIMYRVLDKAQKVDITLMDLLGRPVRMLQNGMQPVGTCSLELSRQNIAAGSYLVKVQVGDQSSTRRVSLL</sequence>
<reference evidence="3 4" key="1">
    <citation type="submission" date="2020-08" db="EMBL/GenBank/DDBJ databases">
        <title>Hymenobacter sp. S2-20-2 genome sequencing.</title>
        <authorList>
            <person name="Jin L."/>
        </authorList>
    </citation>
    <scope>NUCLEOTIDE SEQUENCE [LARGE SCALE GENOMIC DNA]</scope>
    <source>
        <strain evidence="3 4">S2-20-2</strain>
    </source>
</reference>
<dbReference type="InterPro" id="IPR026444">
    <property type="entry name" value="Secre_tail"/>
</dbReference>
<evidence type="ECO:0000256" key="1">
    <source>
        <dbReference type="SAM" id="SignalP"/>
    </source>
</evidence>
<feature type="signal peptide" evidence="1">
    <location>
        <begin position="1"/>
        <end position="23"/>
    </location>
</feature>
<dbReference type="EMBL" id="CP060202">
    <property type="protein sequence ID" value="QNH60903.1"/>
    <property type="molecule type" value="Genomic_DNA"/>
</dbReference>
<evidence type="ECO:0000313" key="3">
    <source>
        <dbReference type="EMBL" id="QNH60903.1"/>
    </source>
</evidence>
<gene>
    <name evidence="3" type="ORF">H4317_11985</name>
</gene>
<keyword evidence="1" id="KW-0732">Signal</keyword>
<accession>A0A7G7W3G0</accession>
<protein>
    <submittedName>
        <fullName evidence="3">T9SS type A sorting domain-containing protein</fullName>
    </submittedName>
</protein>
<dbReference type="Pfam" id="PF18962">
    <property type="entry name" value="Por_Secre_tail"/>
    <property type="match status" value="1"/>
</dbReference>
<dbReference type="KEGG" id="hsk:H4317_11985"/>
<proteinExistence type="predicted"/>
<dbReference type="NCBIfam" id="TIGR04183">
    <property type="entry name" value="Por_Secre_tail"/>
    <property type="match status" value="1"/>
</dbReference>
<dbReference type="AlphaFoldDB" id="A0A7G7W3G0"/>
<evidence type="ECO:0000313" key="4">
    <source>
        <dbReference type="Proteomes" id="UP000515489"/>
    </source>
</evidence>
<keyword evidence="4" id="KW-1185">Reference proteome</keyword>
<feature type="domain" description="Secretion system C-terminal sorting" evidence="2">
    <location>
        <begin position="314"/>
        <end position="390"/>
    </location>
</feature>
<evidence type="ECO:0000259" key="2">
    <source>
        <dbReference type="Pfam" id="PF18962"/>
    </source>
</evidence>
<organism evidence="3 4">
    <name type="scientific">Hymenobacter sediminicola</name>
    <dbReference type="NCBI Taxonomy" id="2761579"/>
    <lineage>
        <taxon>Bacteria</taxon>
        <taxon>Pseudomonadati</taxon>
        <taxon>Bacteroidota</taxon>
        <taxon>Cytophagia</taxon>
        <taxon>Cytophagales</taxon>
        <taxon>Hymenobacteraceae</taxon>
        <taxon>Hymenobacter</taxon>
    </lineage>
</organism>
<name>A0A7G7W3G0_9BACT</name>
<dbReference type="Proteomes" id="UP000515489">
    <property type="component" value="Chromosome"/>
</dbReference>
<feature type="chain" id="PRO_5028857758" evidence="1">
    <location>
        <begin position="24"/>
        <end position="393"/>
    </location>
</feature>